<reference evidence="2" key="1">
    <citation type="submission" date="2013-07" db="EMBL/GenBank/DDBJ databases">
        <title>The Genome Sequence of Cryptococcus dejecticola CBS10117.</title>
        <authorList>
            <consortium name="The Broad Institute Genome Sequencing Platform"/>
            <person name="Cuomo C."/>
            <person name="Litvintseva A."/>
            <person name="Chen Y."/>
            <person name="Heitman J."/>
            <person name="Sun S."/>
            <person name="Springer D."/>
            <person name="Dromer F."/>
            <person name="Young S.K."/>
            <person name="Zeng Q."/>
            <person name="Gargeya S."/>
            <person name="Fitzgerald M."/>
            <person name="Abouelleil A."/>
            <person name="Alvarado L."/>
            <person name="Berlin A.M."/>
            <person name="Chapman S.B."/>
            <person name="Dewar J."/>
            <person name="Goldberg J."/>
            <person name="Griggs A."/>
            <person name="Gujja S."/>
            <person name="Hansen M."/>
            <person name="Howarth C."/>
            <person name="Imamovic A."/>
            <person name="Larimer J."/>
            <person name="McCowan C."/>
            <person name="Murphy C."/>
            <person name="Pearson M."/>
            <person name="Priest M."/>
            <person name="Roberts A."/>
            <person name="Saif S."/>
            <person name="Shea T."/>
            <person name="Sykes S."/>
            <person name="Wortman J."/>
            <person name="Nusbaum C."/>
            <person name="Birren B."/>
        </authorList>
    </citation>
    <scope>NUCLEOTIDE SEQUENCE [LARGE SCALE GENOMIC DNA]</scope>
    <source>
        <strain evidence="2">CBS 10117</strain>
    </source>
</reference>
<dbReference type="EMBL" id="KI894035">
    <property type="protein sequence ID" value="OBR82389.1"/>
    <property type="molecule type" value="Genomic_DNA"/>
</dbReference>
<evidence type="ECO:0000313" key="2">
    <source>
        <dbReference type="EMBL" id="OBR82389.1"/>
    </source>
</evidence>
<proteinExistence type="predicted"/>
<feature type="compositionally biased region" description="Polar residues" evidence="1">
    <location>
        <begin position="234"/>
        <end position="244"/>
    </location>
</feature>
<evidence type="ECO:0000313" key="4">
    <source>
        <dbReference type="Proteomes" id="UP000078595"/>
    </source>
</evidence>
<sequence length="454" mass="50062">MADQHNQHGGFFSDDDDVRNMLAELEKTNHGYSDVYGSHGNHNDFSSPPPSATPHEYRLQSHLTAYDGFNSSVQANFGGTPGHGEHFDTLTSSFGGYHNLGGQQFNSHLFTNPPGTGGYRVYGSGPAAAWQNPASIQDRVWQHSVPNVEATQGMTVADWPTYGAYAAHTSQIEPGRYAGENQWSGTAPHVDSTIMGTRSSLKHRNCARSEQRTEQDKTDLVIPAPHRRRRRSKQNMNTQSSSARADQYLALPTEAGVASGRSIRGASERQFKQFWAQHTSKSHNALTLSHTGSSADGLRTNFSATFDDPGAAARNAPPQHGLSLIEPDSIDAINHRQLPYAEWHLGVEANLDLFEIWYGHARWTEDTEVTITRMRDAASGSTLAVHKLYPGWLESNRGSLSGNKHTTRFRESQDCYTLKLSGKAEARLRFHDSVHVLVDQDVSICLSMIPVVPT</sequence>
<dbReference type="EMBL" id="CP144540">
    <property type="protein sequence ID" value="WWC65906.1"/>
    <property type="molecule type" value="Genomic_DNA"/>
</dbReference>
<feature type="region of interest" description="Disordered" evidence="1">
    <location>
        <begin position="36"/>
        <end position="55"/>
    </location>
</feature>
<dbReference type="VEuPathDB" id="FungiDB:I303_07148"/>
<accession>A0A1A5ZX61</accession>
<dbReference type="GeneID" id="28970847"/>
<dbReference type="AlphaFoldDB" id="A0A1A5ZX61"/>
<reference evidence="3" key="3">
    <citation type="submission" date="2024-02" db="EMBL/GenBank/DDBJ databases">
        <title>Comparative genomics of Cryptococcus and Kwoniella reveals pathogenesis evolution and contrasting modes of karyotype evolution via chromosome fusion or intercentromeric recombination.</title>
        <authorList>
            <person name="Coelho M.A."/>
            <person name="David-Palma M."/>
            <person name="Shea T."/>
            <person name="Bowers K."/>
            <person name="McGinley-Smith S."/>
            <person name="Mohammad A.W."/>
            <person name="Gnirke A."/>
            <person name="Yurkov A.M."/>
            <person name="Nowrousian M."/>
            <person name="Sun S."/>
            <person name="Cuomo C.A."/>
            <person name="Heitman J."/>
        </authorList>
    </citation>
    <scope>NUCLEOTIDE SEQUENCE</scope>
    <source>
        <strain evidence="3">CBS 10117</strain>
    </source>
</reference>
<feature type="region of interest" description="Disordered" evidence="1">
    <location>
        <begin position="199"/>
        <end position="247"/>
    </location>
</feature>
<dbReference type="Proteomes" id="UP000078595">
    <property type="component" value="Chromosome 11"/>
</dbReference>
<evidence type="ECO:0000313" key="3">
    <source>
        <dbReference type="EMBL" id="WWC65906.1"/>
    </source>
</evidence>
<feature type="compositionally biased region" description="Basic and acidic residues" evidence="1">
    <location>
        <begin position="207"/>
        <end position="219"/>
    </location>
</feature>
<reference evidence="3" key="2">
    <citation type="submission" date="2013-07" db="EMBL/GenBank/DDBJ databases">
        <authorList>
            <consortium name="The Broad Institute Genome Sequencing Platform"/>
            <person name="Cuomo C."/>
            <person name="Litvintseva A."/>
            <person name="Chen Y."/>
            <person name="Heitman J."/>
            <person name="Sun S."/>
            <person name="Springer D."/>
            <person name="Dromer F."/>
            <person name="Young S.K."/>
            <person name="Zeng Q."/>
            <person name="Gargeya S."/>
            <person name="Fitzgerald M."/>
            <person name="Abouelleil A."/>
            <person name="Alvarado L."/>
            <person name="Berlin A.M."/>
            <person name="Chapman S.B."/>
            <person name="Dewar J."/>
            <person name="Goldberg J."/>
            <person name="Griggs A."/>
            <person name="Gujja S."/>
            <person name="Hansen M."/>
            <person name="Howarth C."/>
            <person name="Imamovic A."/>
            <person name="Larimer J."/>
            <person name="McCowan C."/>
            <person name="Murphy C."/>
            <person name="Pearson M."/>
            <person name="Priest M."/>
            <person name="Roberts A."/>
            <person name="Saif S."/>
            <person name="Shea T."/>
            <person name="Sykes S."/>
            <person name="Wortman J."/>
            <person name="Nusbaum C."/>
            <person name="Birren B."/>
        </authorList>
    </citation>
    <scope>NUCLEOTIDE SEQUENCE</scope>
    <source>
        <strain evidence="3">CBS 10117</strain>
    </source>
</reference>
<organism evidence="2">
    <name type="scientific">Kwoniella dejecticola CBS 10117</name>
    <dbReference type="NCBI Taxonomy" id="1296121"/>
    <lineage>
        <taxon>Eukaryota</taxon>
        <taxon>Fungi</taxon>
        <taxon>Dikarya</taxon>
        <taxon>Basidiomycota</taxon>
        <taxon>Agaricomycotina</taxon>
        <taxon>Tremellomycetes</taxon>
        <taxon>Tremellales</taxon>
        <taxon>Cryptococcaceae</taxon>
        <taxon>Kwoniella</taxon>
    </lineage>
</organism>
<gene>
    <name evidence="2" type="ORF">I303_07148</name>
    <name evidence="3" type="ORF">I303_108528</name>
</gene>
<evidence type="ECO:0000256" key="1">
    <source>
        <dbReference type="SAM" id="MobiDB-lite"/>
    </source>
</evidence>
<protein>
    <submittedName>
        <fullName evidence="2">Uncharacterized protein</fullName>
    </submittedName>
</protein>
<dbReference type="RefSeq" id="XP_018260231.1">
    <property type="nucleotide sequence ID" value="XM_018410422.1"/>
</dbReference>
<dbReference type="KEGG" id="kdj:28970847"/>
<keyword evidence="4" id="KW-1185">Reference proteome</keyword>
<name>A0A1A5ZX61_9TREE</name>